<feature type="compositionally biased region" description="Polar residues" evidence="1">
    <location>
        <begin position="350"/>
        <end position="361"/>
    </location>
</feature>
<proteinExistence type="predicted"/>
<dbReference type="AlphaFoldDB" id="A0A3D9HPB2"/>
<dbReference type="RefSeq" id="WP_115936242.1">
    <property type="nucleotide sequence ID" value="NZ_QRDW01000003.1"/>
</dbReference>
<feature type="region of interest" description="Disordered" evidence="1">
    <location>
        <begin position="237"/>
        <end position="256"/>
    </location>
</feature>
<sequence>MAIGHGESKTWNQPLIKGLPYIVTIQGEQSSPLGTGFASSFREEIETMLNSPSSYDRIAAPWSLMTPEPPRLSPPNAQAVEKSGTQSNTKGPTPVDGKDMFGEDGLSFSDFLDVINPLQHIPLVSSLYRAVTGDEISPGARMAGGTLYGGPIGLAGAVVVNAMEEHSGSSVEERMLALFDSNDKKDTAAKQIAETETATETAVSQPTVTTSGNESAIVDLDPEMAARLNAFITASGGNRTARAPSQAAAGQPATGIAPGSVDFSHLVPKPVPITGNPEPAPANPMNMAANSAAPATGETIASPSANPIPALSSRSRLSPDIAQQLARVVHRRRALGQEQLHSQNPPPGIGTSTENPGSSAATKPERSAPNAPQTAASTQQAPIKKPERTKNDQVPSYMPDPVPLQNVPEAMKAALEKYQAMLSKP</sequence>
<evidence type="ECO:0000313" key="3">
    <source>
        <dbReference type="Proteomes" id="UP000256845"/>
    </source>
</evidence>
<dbReference type="Proteomes" id="UP000256845">
    <property type="component" value="Unassembled WGS sequence"/>
</dbReference>
<accession>A0A3D9HPB2</accession>
<comment type="caution">
    <text evidence="2">The sequence shown here is derived from an EMBL/GenBank/DDBJ whole genome shotgun (WGS) entry which is preliminary data.</text>
</comment>
<organism evidence="2 3">
    <name type="scientific">Aestuariispira insulae</name>
    <dbReference type="NCBI Taxonomy" id="1461337"/>
    <lineage>
        <taxon>Bacteria</taxon>
        <taxon>Pseudomonadati</taxon>
        <taxon>Pseudomonadota</taxon>
        <taxon>Alphaproteobacteria</taxon>
        <taxon>Rhodospirillales</taxon>
        <taxon>Kiloniellaceae</taxon>
        <taxon>Aestuariispira</taxon>
    </lineage>
</organism>
<feature type="compositionally biased region" description="Low complexity" evidence="1">
    <location>
        <begin position="283"/>
        <end position="295"/>
    </location>
</feature>
<feature type="region of interest" description="Disordered" evidence="1">
    <location>
        <begin position="270"/>
        <end position="316"/>
    </location>
</feature>
<dbReference type="EMBL" id="QRDW01000003">
    <property type="protein sequence ID" value="RED51344.1"/>
    <property type="molecule type" value="Genomic_DNA"/>
</dbReference>
<protein>
    <submittedName>
        <fullName evidence="2">Uncharacterized protein</fullName>
    </submittedName>
</protein>
<keyword evidence="3" id="KW-1185">Reference proteome</keyword>
<name>A0A3D9HPB2_9PROT</name>
<gene>
    <name evidence="2" type="ORF">DFP90_103144</name>
</gene>
<evidence type="ECO:0000256" key="1">
    <source>
        <dbReference type="SAM" id="MobiDB-lite"/>
    </source>
</evidence>
<feature type="compositionally biased region" description="Low complexity" evidence="1">
    <location>
        <begin position="367"/>
        <end position="382"/>
    </location>
</feature>
<evidence type="ECO:0000313" key="2">
    <source>
        <dbReference type="EMBL" id="RED51344.1"/>
    </source>
</evidence>
<reference evidence="2 3" key="1">
    <citation type="submission" date="2018-07" db="EMBL/GenBank/DDBJ databases">
        <title>Genomic Encyclopedia of Type Strains, Phase III (KMG-III): the genomes of soil and plant-associated and newly described type strains.</title>
        <authorList>
            <person name="Whitman W."/>
        </authorList>
    </citation>
    <scope>NUCLEOTIDE SEQUENCE [LARGE SCALE GENOMIC DNA]</scope>
    <source>
        <strain evidence="2 3">CECT 8488</strain>
    </source>
</reference>
<feature type="region of interest" description="Disordered" evidence="1">
    <location>
        <begin position="65"/>
        <end position="96"/>
    </location>
</feature>
<dbReference type="OrthoDB" id="5769175at2"/>
<feature type="region of interest" description="Disordered" evidence="1">
    <location>
        <begin position="337"/>
        <end position="404"/>
    </location>
</feature>